<dbReference type="InterPro" id="IPR013783">
    <property type="entry name" value="Ig-like_fold"/>
</dbReference>
<sequence length="855" mass="98586">MKLIFLIFALVPIISCDRVLQLSTRWYVSHSNGSMLTETKVPGGIYSDLKSTLGDILYGNRDEDYKWVGRSDWKYHTEFSVSSADLKHKSVWLVLHGVDTIGEVYLNDRHILSCNNMFVRYNVNIKHLLVAGNNRLDVYLKSPVQEAERLTTKQGYVVPPNCPPPSYHGECHVNMLRKMQASFSWDWGPSFPSVGIWKQAEIVFTDGPQIESITVKTEPQKDKWVVTLTAWFGPSLFQIHDNLVAHFFWSEFAFGKYSVPVTIKIANKQSHSVSFSLPKDEIKLWWPNGYGEQNLYKVEMVFQQLQKSVNIGFRTIKVMEPEVMSGKMFYVEVNGQPIFAKGTNWIPSSVMPEYSADKDRVPALLEDTAKAYTNMIRVWGGGIYESDLFYETCDRLGIMVWQDMLFACSMYPTYDEYLSSVKVEIEQQVQRLQHHPSLAVWAGNNENEGALMDNWYGTSSNFERYIGDYVKLYVETIKPIVLGIDETRPYFISSPSSNIGNYTSHPGSPFYGDVHYYNYDGNGWDPRIYPNPRFASEYGSYSLPSYECLKPALPPNQTYWGSQYVERRIHAPNGNQTIISQIFKNLPKPKDIKDIIYLSQINQAMATKVESEKYRRLRSIRLESGEGLTMGALYWQLNDIWPSPSWSAIDYCGNWKMLQYYAFDFFAPIIVSPEMSSDEKQISVYVVADGAVSYKYANLIFNIYRWDSNSICPEKTFTRNISVVENNSVNVLNLYVENYCRDKNCFYTTRLQVENSVITPENFLFHLPLRQYNYPETSVEVAKLEILDQHSARLILYARKYALFVWLNVDGVQGRFSKNGFHMTVPSTEVTFVSKEDISKLTADKISVTWLKRSY</sequence>
<dbReference type="PANTHER" id="PTHR43730">
    <property type="entry name" value="BETA-MANNOSIDASE"/>
    <property type="match status" value="1"/>
</dbReference>
<evidence type="ECO:0000256" key="6">
    <source>
        <dbReference type="ARBA" id="ARBA00022801"/>
    </source>
</evidence>
<protein>
    <recommendedName>
        <fullName evidence="4">beta-mannosidase</fullName>
        <ecNumber evidence="4">3.2.1.25</ecNumber>
    </recommendedName>
    <alternativeName>
        <fullName evidence="10">Mannanase</fullName>
    </alternativeName>
</protein>
<evidence type="ECO:0000256" key="10">
    <source>
        <dbReference type="ARBA" id="ARBA00033445"/>
    </source>
</evidence>
<dbReference type="SUPFAM" id="SSF49785">
    <property type="entry name" value="Galactose-binding domain-like"/>
    <property type="match status" value="1"/>
</dbReference>
<dbReference type="Gene3D" id="2.60.40.10">
    <property type="entry name" value="Immunoglobulins"/>
    <property type="match status" value="3"/>
</dbReference>
<feature type="domain" description="Beta-mannosidase Ig-fold" evidence="12">
    <location>
        <begin position="790"/>
        <end position="845"/>
    </location>
</feature>
<dbReference type="Pfam" id="PF22666">
    <property type="entry name" value="Glyco_hydro_2_N2"/>
    <property type="match status" value="1"/>
</dbReference>
<dbReference type="EMBL" id="OV725077">
    <property type="protein sequence ID" value="CAH1390501.1"/>
    <property type="molecule type" value="Genomic_DNA"/>
</dbReference>
<dbReference type="Pfam" id="PF17753">
    <property type="entry name" value="Ig_mannosidase"/>
    <property type="match status" value="1"/>
</dbReference>
<dbReference type="SUPFAM" id="SSF51445">
    <property type="entry name" value="(Trans)glycosidases"/>
    <property type="match status" value="1"/>
</dbReference>
<evidence type="ECO:0000313" key="14">
    <source>
        <dbReference type="EMBL" id="CAH1390501.1"/>
    </source>
</evidence>
<evidence type="ECO:0000256" key="8">
    <source>
        <dbReference type="ARBA" id="ARBA00023228"/>
    </source>
</evidence>
<evidence type="ECO:0000256" key="3">
    <source>
        <dbReference type="ARBA" id="ARBA00007401"/>
    </source>
</evidence>
<dbReference type="AlphaFoldDB" id="A0A9P0EAT7"/>
<evidence type="ECO:0000256" key="9">
    <source>
        <dbReference type="ARBA" id="ARBA00023295"/>
    </source>
</evidence>
<evidence type="ECO:0000256" key="11">
    <source>
        <dbReference type="SAM" id="SignalP"/>
    </source>
</evidence>
<keyword evidence="15" id="KW-1185">Reference proteome</keyword>
<dbReference type="FunFam" id="2.60.120.260:FF:000060">
    <property type="entry name" value="Probable beta-mannosidase"/>
    <property type="match status" value="1"/>
</dbReference>
<dbReference type="FunFam" id="3.20.20.80:FF:000050">
    <property type="entry name" value="Beta-mannosidase B"/>
    <property type="match status" value="1"/>
</dbReference>
<evidence type="ECO:0000256" key="1">
    <source>
        <dbReference type="ARBA" id="ARBA00000829"/>
    </source>
</evidence>
<dbReference type="InterPro" id="IPR036156">
    <property type="entry name" value="Beta-gal/glucu_dom_sf"/>
</dbReference>
<dbReference type="SUPFAM" id="SSF49303">
    <property type="entry name" value="beta-Galactosidase/glucuronidase domain"/>
    <property type="match status" value="1"/>
</dbReference>
<reference evidence="14" key="1">
    <citation type="submission" date="2022-01" db="EMBL/GenBank/DDBJ databases">
        <authorList>
            <person name="King R."/>
        </authorList>
    </citation>
    <scope>NUCLEOTIDE SEQUENCE</scope>
</reference>
<keyword evidence="9" id="KW-0326">Glycosidase</keyword>
<dbReference type="GO" id="GO:0006516">
    <property type="term" value="P:glycoprotein catabolic process"/>
    <property type="evidence" value="ECO:0007669"/>
    <property type="project" value="TreeGrafter"/>
</dbReference>
<dbReference type="EC" id="3.2.1.25" evidence="4"/>
<feature type="domain" description="Beta-mannosidase-like galactose-binding" evidence="13">
    <location>
        <begin position="26"/>
        <end position="198"/>
    </location>
</feature>
<dbReference type="InterPro" id="IPR008979">
    <property type="entry name" value="Galactose-bd-like_sf"/>
</dbReference>
<evidence type="ECO:0000259" key="12">
    <source>
        <dbReference type="Pfam" id="PF17753"/>
    </source>
</evidence>
<comment type="catalytic activity">
    <reaction evidence="1">
        <text>Hydrolysis of terminal, non-reducing beta-D-mannose residues in beta-D-mannosides.</text>
        <dbReference type="EC" id="3.2.1.25"/>
    </reaction>
</comment>
<name>A0A9P0EAT7_NEZVI</name>
<keyword evidence="7" id="KW-0325">Glycoprotein</keyword>
<dbReference type="PANTHER" id="PTHR43730:SF1">
    <property type="entry name" value="BETA-MANNOSIDASE"/>
    <property type="match status" value="1"/>
</dbReference>
<keyword evidence="5 11" id="KW-0732">Signal</keyword>
<dbReference type="Gene3D" id="3.20.20.80">
    <property type="entry name" value="Glycosidases"/>
    <property type="match status" value="1"/>
</dbReference>
<feature type="chain" id="PRO_5040301017" description="beta-mannosidase" evidence="11">
    <location>
        <begin position="17"/>
        <end position="855"/>
    </location>
</feature>
<evidence type="ECO:0000256" key="7">
    <source>
        <dbReference type="ARBA" id="ARBA00023180"/>
    </source>
</evidence>
<dbReference type="GO" id="GO:0005764">
    <property type="term" value="C:lysosome"/>
    <property type="evidence" value="ECO:0007669"/>
    <property type="project" value="UniProtKB-SubCell"/>
</dbReference>
<dbReference type="InterPro" id="IPR054593">
    <property type="entry name" value="Beta-mannosidase-like_N2"/>
</dbReference>
<dbReference type="InterPro" id="IPR050887">
    <property type="entry name" value="Beta-mannosidase_GH2"/>
</dbReference>
<dbReference type="InterPro" id="IPR017853">
    <property type="entry name" value="GH"/>
</dbReference>
<dbReference type="Proteomes" id="UP001152798">
    <property type="component" value="Chromosome 1"/>
</dbReference>
<organism evidence="14 15">
    <name type="scientific">Nezara viridula</name>
    <name type="common">Southern green stink bug</name>
    <name type="synonym">Cimex viridulus</name>
    <dbReference type="NCBI Taxonomy" id="85310"/>
    <lineage>
        <taxon>Eukaryota</taxon>
        <taxon>Metazoa</taxon>
        <taxon>Ecdysozoa</taxon>
        <taxon>Arthropoda</taxon>
        <taxon>Hexapoda</taxon>
        <taxon>Insecta</taxon>
        <taxon>Pterygota</taxon>
        <taxon>Neoptera</taxon>
        <taxon>Paraneoptera</taxon>
        <taxon>Hemiptera</taxon>
        <taxon>Heteroptera</taxon>
        <taxon>Panheteroptera</taxon>
        <taxon>Pentatomomorpha</taxon>
        <taxon>Pentatomoidea</taxon>
        <taxon>Pentatomidae</taxon>
        <taxon>Pentatominae</taxon>
        <taxon>Nezara</taxon>
    </lineage>
</organism>
<proteinExistence type="inferred from homology"/>
<evidence type="ECO:0000259" key="13">
    <source>
        <dbReference type="Pfam" id="PF22666"/>
    </source>
</evidence>
<evidence type="ECO:0000256" key="2">
    <source>
        <dbReference type="ARBA" id="ARBA00004371"/>
    </source>
</evidence>
<accession>A0A9P0EAT7</accession>
<dbReference type="Gene3D" id="2.60.120.260">
    <property type="entry name" value="Galactose-binding domain-like"/>
    <property type="match status" value="1"/>
</dbReference>
<comment type="similarity">
    <text evidence="3">Belongs to the glycosyl hydrolase 2 family.</text>
</comment>
<gene>
    <name evidence="14" type="ORF">NEZAVI_LOCUS1699</name>
</gene>
<dbReference type="OrthoDB" id="2866996at2759"/>
<dbReference type="InterPro" id="IPR041625">
    <property type="entry name" value="Beta-mannosidase_Ig"/>
</dbReference>
<evidence type="ECO:0000256" key="4">
    <source>
        <dbReference type="ARBA" id="ARBA00012754"/>
    </source>
</evidence>
<evidence type="ECO:0000256" key="5">
    <source>
        <dbReference type="ARBA" id="ARBA00022729"/>
    </source>
</evidence>
<keyword evidence="8" id="KW-0458">Lysosome</keyword>
<evidence type="ECO:0000313" key="15">
    <source>
        <dbReference type="Proteomes" id="UP001152798"/>
    </source>
</evidence>
<feature type="signal peptide" evidence="11">
    <location>
        <begin position="1"/>
        <end position="16"/>
    </location>
</feature>
<dbReference type="GO" id="GO:0004567">
    <property type="term" value="F:beta-mannosidase activity"/>
    <property type="evidence" value="ECO:0007669"/>
    <property type="project" value="UniProtKB-EC"/>
</dbReference>
<comment type="subcellular location">
    <subcellularLocation>
        <location evidence="2">Lysosome</location>
    </subcellularLocation>
</comment>
<keyword evidence="6" id="KW-0378">Hydrolase</keyword>